<accession>A0A8H5GSD4</accession>
<sequence length="604" mass="64726">MTTAAGPRPLRLANSSEPPSTPSTPSSPFTPTSRVGFASRTPNPRRQSSISYIPSLRDGEPTSPALFNPRHASVHVSPKSPDPPILSSPKPLNRSLSVGSRRSVDGIPTRTFATPTTPVSERGTNGSRFNSKRISTGSMLEPTVEERERGPLTLVEKHADLLHFIAQKESKCLELRTQLAAHEAELLELKKKWERIVSRGLERSQSQTPASSVPPESQSSASPLSLNSPPSNSIPKSTTGQPLSNVYSPASLSYLENLSTQAQGVGGASMLEALGVGGMKGIRDSVQQGVERILGVVAGSEPISSQSSSVKPKSSTHNSSQSTSSVATASSSTSFFSASSDAGARLSYSSQSSVDVIPEEGQNDAKRKRRPAGLSAFTDTGATPLTSPTSEFGFDFENPSMVSNSTSVSRSNSTRSRRRKKTSSVDQSEENSSPEENSKGHPKPDSISMSLLDWSSVEDSSALREAKQMNNYAKRISLPPLDGSGMSSWVGNMVGKTWEEKINKNQKRASVILSDVSHTISQLVSPAQPTPTTSHTRREPSLLDDDLPDSENGDALRSVPLLKPSTPTPSTPLQLETPKKTTSTSSKPLPSNQRQDDDEDEWNW</sequence>
<keyword evidence="4" id="KW-1185">Reference proteome</keyword>
<feature type="region of interest" description="Disordered" evidence="2">
    <location>
        <begin position="1"/>
        <end position="148"/>
    </location>
</feature>
<evidence type="ECO:0008006" key="5">
    <source>
        <dbReference type="Google" id="ProtNLM"/>
    </source>
</evidence>
<evidence type="ECO:0000256" key="2">
    <source>
        <dbReference type="SAM" id="MobiDB-lite"/>
    </source>
</evidence>
<feature type="compositionally biased region" description="Polar residues" evidence="2">
    <location>
        <begin position="377"/>
        <end position="390"/>
    </location>
</feature>
<feature type="compositionally biased region" description="Low complexity" evidence="2">
    <location>
        <begin position="402"/>
        <end position="414"/>
    </location>
</feature>
<keyword evidence="1" id="KW-0175">Coiled coil</keyword>
<feature type="compositionally biased region" description="Low complexity" evidence="2">
    <location>
        <begin position="15"/>
        <end position="33"/>
    </location>
</feature>
<dbReference type="Proteomes" id="UP000559256">
    <property type="component" value="Unassembled WGS sequence"/>
</dbReference>
<organism evidence="3 4">
    <name type="scientific">Tetrapyrgos nigripes</name>
    <dbReference type="NCBI Taxonomy" id="182062"/>
    <lineage>
        <taxon>Eukaryota</taxon>
        <taxon>Fungi</taxon>
        <taxon>Dikarya</taxon>
        <taxon>Basidiomycota</taxon>
        <taxon>Agaricomycotina</taxon>
        <taxon>Agaricomycetes</taxon>
        <taxon>Agaricomycetidae</taxon>
        <taxon>Agaricales</taxon>
        <taxon>Marasmiineae</taxon>
        <taxon>Marasmiaceae</taxon>
        <taxon>Tetrapyrgos</taxon>
    </lineage>
</organism>
<feature type="coiled-coil region" evidence="1">
    <location>
        <begin position="165"/>
        <end position="192"/>
    </location>
</feature>
<dbReference type="OrthoDB" id="3204900at2759"/>
<feature type="compositionally biased region" description="Polar residues" evidence="2">
    <location>
        <begin position="522"/>
        <end position="534"/>
    </location>
</feature>
<feature type="compositionally biased region" description="Low complexity" evidence="2">
    <location>
        <begin position="571"/>
        <end position="591"/>
    </location>
</feature>
<reference evidence="3 4" key="1">
    <citation type="journal article" date="2020" name="ISME J.">
        <title>Uncovering the hidden diversity of litter-decomposition mechanisms in mushroom-forming fungi.</title>
        <authorList>
            <person name="Floudas D."/>
            <person name="Bentzer J."/>
            <person name="Ahren D."/>
            <person name="Johansson T."/>
            <person name="Persson P."/>
            <person name="Tunlid A."/>
        </authorList>
    </citation>
    <scope>NUCLEOTIDE SEQUENCE [LARGE SCALE GENOMIC DNA]</scope>
    <source>
        <strain evidence="3 4">CBS 291.85</strain>
    </source>
</reference>
<feature type="compositionally biased region" description="Polar residues" evidence="2">
    <location>
        <begin position="40"/>
        <end position="52"/>
    </location>
</feature>
<evidence type="ECO:0000313" key="3">
    <source>
        <dbReference type="EMBL" id="KAF5370166.1"/>
    </source>
</evidence>
<feature type="region of interest" description="Disordered" evidence="2">
    <location>
        <begin position="522"/>
        <end position="604"/>
    </location>
</feature>
<comment type="caution">
    <text evidence="3">The sequence shown here is derived from an EMBL/GenBank/DDBJ whole genome shotgun (WGS) entry which is preliminary data.</text>
</comment>
<feature type="region of interest" description="Disordered" evidence="2">
    <location>
        <begin position="347"/>
        <end position="452"/>
    </location>
</feature>
<dbReference type="EMBL" id="JAACJM010000012">
    <property type="protein sequence ID" value="KAF5370166.1"/>
    <property type="molecule type" value="Genomic_DNA"/>
</dbReference>
<feature type="compositionally biased region" description="Low complexity" evidence="2">
    <location>
        <begin position="209"/>
        <end position="237"/>
    </location>
</feature>
<feature type="compositionally biased region" description="Polar residues" evidence="2">
    <location>
        <begin position="111"/>
        <end position="138"/>
    </location>
</feature>
<proteinExistence type="predicted"/>
<feature type="compositionally biased region" description="Acidic residues" evidence="2">
    <location>
        <begin position="542"/>
        <end position="552"/>
    </location>
</feature>
<feature type="region of interest" description="Disordered" evidence="2">
    <location>
        <begin position="200"/>
        <end position="242"/>
    </location>
</feature>
<evidence type="ECO:0000256" key="1">
    <source>
        <dbReference type="SAM" id="Coils"/>
    </source>
</evidence>
<protein>
    <recommendedName>
        <fullName evidence="5">DUF4048 domain-containing protein</fullName>
    </recommendedName>
</protein>
<gene>
    <name evidence="3" type="ORF">D9758_001401</name>
</gene>
<evidence type="ECO:0000313" key="4">
    <source>
        <dbReference type="Proteomes" id="UP000559256"/>
    </source>
</evidence>
<name>A0A8H5GSD4_9AGAR</name>
<dbReference type="AlphaFoldDB" id="A0A8H5GSD4"/>
<feature type="region of interest" description="Disordered" evidence="2">
    <location>
        <begin position="301"/>
        <end position="334"/>
    </location>
</feature>